<keyword evidence="7" id="KW-0812">Transmembrane</keyword>
<reference evidence="9 12" key="2">
    <citation type="submission" date="2019-07" db="EMBL/GenBank/DDBJ databases">
        <title>Whole genome shotgun sequence of Myxococcus fulvus NBRC 100333.</title>
        <authorList>
            <person name="Hosoyama A."/>
            <person name="Uohara A."/>
            <person name="Ohji S."/>
            <person name="Ichikawa N."/>
        </authorList>
    </citation>
    <scope>NUCLEOTIDE SEQUENCE [LARGE SCALE GENOMIC DNA]</scope>
    <source>
        <strain evidence="9 12">NBRC 100333</strain>
    </source>
</reference>
<protein>
    <submittedName>
        <fullName evidence="10">Serine/threonine protein kinase</fullName>
    </submittedName>
</protein>
<keyword evidence="5" id="KW-0802">TPR repeat</keyword>
<feature type="domain" description="Protein kinase" evidence="8">
    <location>
        <begin position="120"/>
        <end position="378"/>
    </location>
</feature>
<evidence type="ECO:0000313" key="12">
    <source>
        <dbReference type="Proteomes" id="UP000321514"/>
    </source>
</evidence>
<comment type="caution">
    <text evidence="9">The sequence shown here is derived from an EMBL/GenBank/DDBJ whole genome shotgun (WGS) entry which is preliminary data.</text>
</comment>
<dbReference type="PROSITE" id="PS00108">
    <property type="entry name" value="PROTEIN_KINASE_ST"/>
    <property type="match status" value="1"/>
</dbReference>
<dbReference type="InterPro" id="IPR011990">
    <property type="entry name" value="TPR-like_helical_dom_sf"/>
</dbReference>
<dbReference type="CDD" id="cd14014">
    <property type="entry name" value="STKc_PknB_like"/>
    <property type="match status" value="1"/>
</dbReference>
<dbReference type="Gene3D" id="3.30.200.20">
    <property type="entry name" value="Phosphorylase Kinase, domain 1"/>
    <property type="match status" value="1"/>
</dbReference>
<evidence type="ECO:0000256" key="6">
    <source>
        <dbReference type="PROSITE-ProRule" id="PRU10141"/>
    </source>
</evidence>
<dbReference type="STRING" id="1334629.MFUL124B02_35720"/>
<dbReference type="SUPFAM" id="SSF48452">
    <property type="entry name" value="TPR-like"/>
    <property type="match status" value="4"/>
</dbReference>
<evidence type="ECO:0000313" key="9">
    <source>
        <dbReference type="EMBL" id="GEN05983.1"/>
    </source>
</evidence>
<keyword evidence="10" id="KW-0723">Serine/threonine-protein kinase</keyword>
<dbReference type="Pfam" id="PF00069">
    <property type="entry name" value="Pkinase"/>
    <property type="match status" value="1"/>
</dbReference>
<dbReference type="PROSITE" id="PS50005">
    <property type="entry name" value="TPR"/>
    <property type="match status" value="1"/>
</dbReference>
<name>A0A511SXE4_MYXFU</name>
<proteinExistence type="predicted"/>
<dbReference type="EMBL" id="FOIB01000002">
    <property type="protein sequence ID" value="SET61741.1"/>
    <property type="molecule type" value="Genomic_DNA"/>
</dbReference>
<keyword evidence="11" id="KW-1185">Reference proteome</keyword>
<dbReference type="InterPro" id="IPR000719">
    <property type="entry name" value="Prot_kinase_dom"/>
</dbReference>
<dbReference type="EMBL" id="BJXR01000013">
    <property type="protein sequence ID" value="GEN05983.1"/>
    <property type="molecule type" value="Genomic_DNA"/>
</dbReference>
<evidence type="ECO:0000256" key="3">
    <source>
        <dbReference type="ARBA" id="ARBA00022777"/>
    </source>
</evidence>
<feature type="repeat" description="TPR" evidence="5">
    <location>
        <begin position="856"/>
        <end position="889"/>
    </location>
</feature>
<feature type="binding site" evidence="6">
    <location>
        <position position="149"/>
    </location>
    <ligand>
        <name>ATP</name>
        <dbReference type="ChEBI" id="CHEBI:30616"/>
    </ligand>
</feature>
<evidence type="ECO:0000313" key="11">
    <source>
        <dbReference type="Proteomes" id="UP000183760"/>
    </source>
</evidence>
<dbReference type="InterPro" id="IPR008271">
    <property type="entry name" value="Ser/Thr_kinase_AS"/>
</dbReference>
<dbReference type="InterPro" id="IPR019734">
    <property type="entry name" value="TPR_rpt"/>
</dbReference>
<dbReference type="PROSITE" id="PS50011">
    <property type="entry name" value="PROTEIN_KINASE_DOM"/>
    <property type="match status" value="1"/>
</dbReference>
<dbReference type="PANTHER" id="PTHR43289:SF34">
    <property type="entry name" value="SERINE_THREONINE-PROTEIN KINASE YBDM-RELATED"/>
    <property type="match status" value="1"/>
</dbReference>
<reference evidence="10 11" key="1">
    <citation type="submission" date="2016-10" db="EMBL/GenBank/DDBJ databases">
        <authorList>
            <person name="Varghese N."/>
            <person name="Submissions S."/>
        </authorList>
    </citation>
    <scope>NUCLEOTIDE SEQUENCE [LARGE SCALE GENOMIC DNA]</scope>
    <source>
        <strain evidence="10 11">DSM 16525</strain>
    </source>
</reference>
<evidence type="ECO:0000256" key="1">
    <source>
        <dbReference type="ARBA" id="ARBA00022679"/>
    </source>
</evidence>
<evidence type="ECO:0000256" key="2">
    <source>
        <dbReference type="ARBA" id="ARBA00022741"/>
    </source>
</evidence>
<keyword evidence="7" id="KW-1133">Transmembrane helix</keyword>
<dbReference type="AlphaFoldDB" id="A0A511SXE4"/>
<dbReference type="PROSITE" id="PS00107">
    <property type="entry name" value="PROTEIN_KINASE_ATP"/>
    <property type="match status" value="1"/>
</dbReference>
<keyword evidence="1" id="KW-0808">Transferase</keyword>
<dbReference type="GO" id="GO:0005524">
    <property type="term" value="F:ATP binding"/>
    <property type="evidence" value="ECO:0007669"/>
    <property type="project" value="UniProtKB-UniRule"/>
</dbReference>
<keyword evidence="2 6" id="KW-0547">Nucleotide-binding</keyword>
<dbReference type="Proteomes" id="UP000183760">
    <property type="component" value="Unassembled WGS sequence"/>
</dbReference>
<dbReference type="InterPro" id="IPR017441">
    <property type="entry name" value="Protein_kinase_ATP_BS"/>
</dbReference>
<gene>
    <name evidence="9" type="ORF">MFU01_10200</name>
    <name evidence="10" type="ORF">SAMN05443572_102900</name>
</gene>
<dbReference type="InterPro" id="IPR011009">
    <property type="entry name" value="Kinase-like_dom_sf"/>
</dbReference>
<keyword evidence="3 10" id="KW-0418">Kinase</keyword>
<dbReference type="Proteomes" id="UP000321514">
    <property type="component" value="Unassembled WGS sequence"/>
</dbReference>
<dbReference type="Gene3D" id="1.10.510.10">
    <property type="entry name" value="Transferase(Phosphotransferase) domain 1"/>
    <property type="match status" value="1"/>
</dbReference>
<accession>A0A511SXE4</accession>
<dbReference type="GO" id="GO:0004674">
    <property type="term" value="F:protein serine/threonine kinase activity"/>
    <property type="evidence" value="ECO:0007669"/>
    <property type="project" value="UniProtKB-KW"/>
</dbReference>
<evidence type="ECO:0000256" key="7">
    <source>
        <dbReference type="SAM" id="Phobius"/>
    </source>
</evidence>
<dbReference type="SMART" id="SM00220">
    <property type="entry name" value="S_TKc"/>
    <property type="match status" value="1"/>
</dbReference>
<organism evidence="9 12">
    <name type="scientific">Myxococcus fulvus</name>
    <dbReference type="NCBI Taxonomy" id="33"/>
    <lineage>
        <taxon>Bacteria</taxon>
        <taxon>Pseudomonadati</taxon>
        <taxon>Myxococcota</taxon>
        <taxon>Myxococcia</taxon>
        <taxon>Myxococcales</taxon>
        <taxon>Cystobacterineae</taxon>
        <taxon>Myxococcaceae</taxon>
        <taxon>Myxococcus</taxon>
    </lineage>
</organism>
<dbReference type="RefSeq" id="WP_046716016.1">
    <property type="nucleotide sequence ID" value="NZ_BJXR01000013.1"/>
</dbReference>
<keyword evidence="7" id="KW-0472">Membrane</keyword>
<evidence type="ECO:0000256" key="5">
    <source>
        <dbReference type="PROSITE-ProRule" id="PRU00339"/>
    </source>
</evidence>
<feature type="transmembrane region" description="Helical" evidence="7">
    <location>
        <begin position="402"/>
        <end position="423"/>
    </location>
</feature>
<evidence type="ECO:0000313" key="10">
    <source>
        <dbReference type="EMBL" id="SET61741.1"/>
    </source>
</evidence>
<sequence>MLGAVDKAGKTQERYEEELLLALDYGLVSAEEATALREEALGLGRSPLELLRARGGVSEHTLSTLREELGTPLEDTASGGAPLEATTLDPRTPPVAPPVAALADDASEAPVFPVPDWNRYQPVRFLGQGGMGQVFLAYDPLLRRNVALKFVKGGDPELARRFLSEARAQARVRHERVCEVYEVGEVQGRGYIAMRYVDGQSLGQLAATLTPEQKVLVLRQAAEGVHAAHRAGLVHRDIKPGNILVERTEDGGHAPFVMDFGLARDWREEAGQSGVVMGTPHYMAPEQARGDTSRLDRRVDVYGLGATLYVLLTGQTPFAGSGQDVITRLQTEEPLPPRAVDRDIPEDLEAVVLKCLEKERSARYDSARALADDLERFLGGEPVQARRGVGYRLRKKARKHRVALSLAVAALTVVALALGQAVVARKEVVERERLTRSFTERVERIEAAARYSFLSRLHDTREDQQALRASMDALEVEVREAGEHAVGPGHYALGRALLALGDVEGARARLESAWRHGYREPRAAWALALVLGDQYREKLLLDVERRSQEQREARRRELEQRYRDPALAYLRQAEGPDVPAPPLYVKALFAFHEGRHEEALARLDAMGTAWPWFYEAPLLRGDVHLARATARWHQGDSAGSQADLEAGRQAYARAISTAESLPDTHYALGRLELAALVMELYGSGDVQPPYERGLAALSRALQAAPGHHRSLIVLSRLHRRLGEQHANQNATDVEALFGKAIDAAKAALKLAPPAERVTLDLAIIHRLWARHLQRLSQDPREQLGHSIEAFEQLGPEERDYAFFANLGVTHQVWADYESGLGLDSLEHQGKAIDAYLAAIRLRDTQADAWINLGNAYRARAGLTRAPDAQGDLTRALEAIQRALALNPRNVIACYQGADVSEQLARWRQEHGQDPRPDLERALALYRQGRDINPKLPQLTNGLGAALLWWAEQRWEEGEDVEALLTEAREAFEQAREAAPQQSYAYNNLGEVEAVRAGFLLARGQDPSPGLKTAEAAYRKTLEMMPGDADIWTNLARVHVLAATHALQERRDVTPGLTRAQEALDRARQLNPRLGYAWRYQGALFDVHARERVRLGTAREEDFRRTEDALAQAVELSPRRQEYVLASSELALAWGRWRSRRGEDATGVLTRALEGVERILAARPEWARARLLRAGLLWALAEGTAVPEQRQAWTTRARADAEQALAKNPHLASTWKARLAPDLEVSVRPAAP</sequence>
<evidence type="ECO:0000256" key="4">
    <source>
        <dbReference type="ARBA" id="ARBA00022840"/>
    </source>
</evidence>
<evidence type="ECO:0000259" key="8">
    <source>
        <dbReference type="PROSITE" id="PS50011"/>
    </source>
</evidence>
<dbReference type="Gene3D" id="1.25.40.10">
    <property type="entry name" value="Tetratricopeptide repeat domain"/>
    <property type="match status" value="4"/>
</dbReference>
<dbReference type="SUPFAM" id="SSF56112">
    <property type="entry name" value="Protein kinase-like (PK-like)"/>
    <property type="match status" value="1"/>
</dbReference>
<dbReference type="PANTHER" id="PTHR43289">
    <property type="entry name" value="MITOGEN-ACTIVATED PROTEIN KINASE KINASE KINASE 20-RELATED"/>
    <property type="match status" value="1"/>
</dbReference>
<keyword evidence="4 6" id="KW-0067">ATP-binding</keyword>